<protein>
    <submittedName>
        <fullName evidence="2">Uncharacterized protein</fullName>
    </submittedName>
</protein>
<dbReference type="VEuPathDB" id="FungiDB:H257_13905"/>
<reference evidence="2" key="1">
    <citation type="submission" date="2013-12" db="EMBL/GenBank/DDBJ databases">
        <title>The Genome Sequence of Aphanomyces astaci APO3.</title>
        <authorList>
            <consortium name="The Broad Institute Genomics Platform"/>
            <person name="Russ C."/>
            <person name="Tyler B."/>
            <person name="van West P."/>
            <person name="Dieguez-Uribeondo J."/>
            <person name="Young S.K."/>
            <person name="Zeng Q."/>
            <person name="Gargeya S."/>
            <person name="Fitzgerald M."/>
            <person name="Abouelleil A."/>
            <person name="Alvarado L."/>
            <person name="Chapman S.B."/>
            <person name="Gainer-Dewar J."/>
            <person name="Goldberg J."/>
            <person name="Griggs A."/>
            <person name="Gujja S."/>
            <person name="Hansen M."/>
            <person name="Howarth C."/>
            <person name="Imamovic A."/>
            <person name="Ireland A."/>
            <person name="Larimer J."/>
            <person name="McCowan C."/>
            <person name="Murphy C."/>
            <person name="Pearson M."/>
            <person name="Poon T.W."/>
            <person name="Priest M."/>
            <person name="Roberts A."/>
            <person name="Saif S."/>
            <person name="Shea T."/>
            <person name="Sykes S."/>
            <person name="Wortman J."/>
            <person name="Nusbaum C."/>
            <person name="Birren B."/>
        </authorList>
    </citation>
    <scope>NUCLEOTIDE SEQUENCE [LARGE SCALE GENOMIC DNA]</scope>
    <source>
        <strain evidence="2">APO3</strain>
    </source>
</reference>
<dbReference type="GeneID" id="20815901"/>
<accession>W4FU72</accession>
<dbReference type="RefSeq" id="XP_009839894.1">
    <property type="nucleotide sequence ID" value="XM_009841592.1"/>
</dbReference>
<sequence length="111" mass="12430">MREPTSKRRTKKPSKKPLDDDNRSVVSLNVLDVQTVAQTYKLTDAQCRTYDAFANLLAEFDTTMMLDMLEDVLHDAQHRTRLQDYLGVNTVTTAQLTSSLASTGMTSNSSN</sequence>
<gene>
    <name evidence="2" type="ORF">H257_13905</name>
</gene>
<proteinExistence type="predicted"/>
<evidence type="ECO:0000256" key="1">
    <source>
        <dbReference type="SAM" id="MobiDB-lite"/>
    </source>
</evidence>
<organism evidence="2">
    <name type="scientific">Aphanomyces astaci</name>
    <name type="common">Crayfish plague agent</name>
    <dbReference type="NCBI Taxonomy" id="112090"/>
    <lineage>
        <taxon>Eukaryota</taxon>
        <taxon>Sar</taxon>
        <taxon>Stramenopiles</taxon>
        <taxon>Oomycota</taxon>
        <taxon>Saprolegniomycetes</taxon>
        <taxon>Saprolegniales</taxon>
        <taxon>Verrucalvaceae</taxon>
        <taxon>Aphanomyces</taxon>
    </lineage>
</organism>
<dbReference type="OrthoDB" id="10394784at2759"/>
<name>W4FU72_APHAT</name>
<evidence type="ECO:0000313" key="2">
    <source>
        <dbReference type="EMBL" id="ETV70511.1"/>
    </source>
</evidence>
<feature type="region of interest" description="Disordered" evidence="1">
    <location>
        <begin position="1"/>
        <end position="23"/>
    </location>
</feature>
<dbReference type="AlphaFoldDB" id="W4FU72"/>
<dbReference type="EMBL" id="KI913165">
    <property type="protein sequence ID" value="ETV70511.1"/>
    <property type="molecule type" value="Genomic_DNA"/>
</dbReference>